<evidence type="ECO:0000256" key="1">
    <source>
        <dbReference type="SAM" id="MobiDB-lite"/>
    </source>
</evidence>
<feature type="region of interest" description="Disordered" evidence="1">
    <location>
        <begin position="50"/>
        <end position="81"/>
    </location>
</feature>
<protein>
    <submittedName>
        <fullName evidence="2">Conserved oligomeric Golgi complex subunit 3-like</fullName>
    </submittedName>
</protein>
<keyword evidence="3" id="KW-1185">Reference proteome</keyword>
<dbReference type="Proteomes" id="UP000250235">
    <property type="component" value="Unassembled WGS sequence"/>
</dbReference>
<evidence type="ECO:0000313" key="2">
    <source>
        <dbReference type="EMBL" id="KZV38798.1"/>
    </source>
</evidence>
<evidence type="ECO:0000313" key="3">
    <source>
        <dbReference type="Proteomes" id="UP000250235"/>
    </source>
</evidence>
<feature type="compositionally biased region" description="Basic and acidic residues" evidence="1">
    <location>
        <begin position="50"/>
        <end position="66"/>
    </location>
</feature>
<feature type="region of interest" description="Disordered" evidence="1">
    <location>
        <begin position="19"/>
        <end position="38"/>
    </location>
</feature>
<sequence>MTSKLIQLRAKIGTKEIRADESLQSEQPREEHIQIRTEEQYRTDQLRVSRLDQFRETEQNQLKENRSAANRSDDEEAQRSKLEHSELNFLHLSFFRNVKDPLEDFDYNDPRCNPLYDPQPQELLATPLHTNPQAACV</sequence>
<reference evidence="2 3" key="1">
    <citation type="journal article" date="2015" name="Proc. Natl. Acad. Sci. U.S.A.">
        <title>The resurrection genome of Boea hygrometrica: A blueprint for survival of dehydration.</title>
        <authorList>
            <person name="Xiao L."/>
            <person name="Yang G."/>
            <person name="Zhang L."/>
            <person name="Yang X."/>
            <person name="Zhao S."/>
            <person name="Ji Z."/>
            <person name="Zhou Q."/>
            <person name="Hu M."/>
            <person name="Wang Y."/>
            <person name="Chen M."/>
            <person name="Xu Y."/>
            <person name="Jin H."/>
            <person name="Xiao X."/>
            <person name="Hu G."/>
            <person name="Bao F."/>
            <person name="Hu Y."/>
            <person name="Wan P."/>
            <person name="Li L."/>
            <person name="Deng X."/>
            <person name="Kuang T."/>
            <person name="Xiang C."/>
            <person name="Zhu J.K."/>
            <person name="Oliver M.J."/>
            <person name="He Y."/>
        </authorList>
    </citation>
    <scope>NUCLEOTIDE SEQUENCE [LARGE SCALE GENOMIC DNA]</scope>
    <source>
        <strain evidence="3">cv. XS01</strain>
    </source>
</reference>
<dbReference type="EMBL" id="KV001729">
    <property type="protein sequence ID" value="KZV38798.1"/>
    <property type="molecule type" value="Genomic_DNA"/>
</dbReference>
<proteinExistence type="predicted"/>
<accession>A0A2Z7BYX6</accession>
<name>A0A2Z7BYX6_9LAMI</name>
<dbReference type="AlphaFoldDB" id="A0A2Z7BYX6"/>
<gene>
    <name evidence="2" type="ORF">F511_20337</name>
</gene>
<organism evidence="2 3">
    <name type="scientific">Dorcoceras hygrometricum</name>
    <dbReference type="NCBI Taxonomy" id="472368"/>
    <lineage>
        <taxon>Eukaryota</taxon>
        <taxon>Viridiplantae</taxon>
        <taxon>Streptophyta</taxon>
        <taxon>Embryophyta</taxon>
        <taxon>Tracheophyta</taxon>
        <taxon>Spermatophyta</taxon>
        <taxon>Magnoliopsida</taxon>
        <taxon>eudicotyledons</taxon>
        <taxon>Gunneridae</taxon>
        <taxon>Pentapetalae</taxon>
        <taxon>asterids</taxon>
        <taxon>lamiids</taxon>
        <taxon>Lamiales</taxon>
        <taxon>Gesneriaceae</taxon>
        <taxon>Didymocarpoideae</taxon>
        <taxon>Trichosporeae</taxon>
        <taxon>Loxocarpinae</taxon>
        <taxon>Dorcoceras</taxon>
    </lineage>
</organism>